<dbReference type="InterPro" id="IPR015391">
    <property type="entry name" value="SurA_N"/>
</dbReference>
<dbReference type="PANTHER" id="PTHR47637">
    <property type="entry name" value="CHAPERONE SURA"/>
    <property type="match status" value="1"/>
</dbReference>
<dbReference type="InterPro" id="IPR050280">
    <property type="entry name" value="OMP_Chaperone_SurA"/>
</dbReference>
<evidence type="ECO:0000256" key="2">
    <source>
        <dbReference type="ARBA" id="ARBA00022729"/>
    </source>
</evidence>
<proteinExistence type="predicted"/>
<dbReference type="SUPFAM" id="SSF54534">
    <property type="entry name" value="FKBP-like"/>
    <property type="match status" value="1"/>
</dbReference>
<evidence type="ECO:0000256" key="9">
    <source>
        <dbReference type="PROSITE-ProRule" id="PRU00278"/>
    </source>
</evidence>
<comment type="caution">
    <text evidence="11">The sequence shown here is derived from an EMBL/GenBank/DDBJ whole genome shotgun (WGS) entry which is preliminary data.</text>
</comment>
<dbReference type="SUPFAM" id="SSF109998">
    <property type="entry name" value="Triger factor/SurA peptide-binding domain-like"/>
    <property type="match status" value="1"/>
</dbReference>
<evidence type="ECO:0000313" key="12">
    <source>
        <dbReference type="Proteomes" id="UP000279470"/>
    </source>
</evidence>
<dbReference type="InterPro" id="IPR000297">
    <property type="entry name" value="PPIase_PpiC"/>
</dbReference>
<dbReference type="EMBL" id="RXFM01000004">
    <property type="protein sequence ID" value="RST71948.1"/>
    <property type="molecule type" value="Genomic_DNA"/>
</dbReference>
<sequence>MLTKKNTINLISKFSLILFILLYNEFCYAYQDKIVAYVNNEIITSFELNSRINLLESLNRVKIHNNQKNEIIELLIDEKLLSQIAKRNGISISENQENSYINDLLKENGFKNLQQFLKKFNVNIDEFKNYINAKLLLKKLIEYKIEPETDVSKQEVIDNLKIISKKYNNLSENSELKLYEILIYKDSDTPKEIEKSILRIYSLLQKGESFQNLVKQFSQSKTSKNHGFLGWLKVKDLSHDIIEAFGSKIKIGSISTPIEKDDSIIILKIASIKKINKDTALNEQEVKNIIYNQKLSINLKNFLSTLRKGSYIKVIG</sequence>
<evidence type="ECO:0000313" key="11">
    <source>
        <dbReference type="EMBL" id="RST71948.1"/>
    </source>
</evidence>
<feature type="domain" description="PpiC" evidence="10">
    <location>
        <begin position="173"/>
        <end position="271"/>
    </location>
</feature>
<dbReference type="Gene3D" id="3.10.50.40">
    <property type="match status" value="1"/>
</dbReference>
<dbReference type="Pfam" id="PF09312">
    <property type="entry name" value="SurA_N"/>
    <property type="match status" value="1"/>
</dbReference>
<gene>
    <name evidence="11" type="ORF">EIC27_00515</name>
</gene>
<dbReference type="OrthoDB" id="9791746at2"/>
<name>A0A3R9YD78_9RICK</name>
<keyword evidence="12" id="KW-1185">Reference proteome</keyword>
<keyword evidence="2" id="KW-0732">Signal</keyword>
<keyword evidence="6 9" id="KW-0413">Isomerase</keyword>
<keyword evidence="4 9" id="KW-0697">Rotamase</keyword>
<dbReference type="Proteomes" id="UP000279470">
    <property type="component" value="Unassembled WGS sequence"/>
</dbReference>
<accession>A0A3R9YD78</accession>
<reference evidence="12" key="1">
    <citation type="submission" date="2018-11" db="EMBL/GenBank/DDBJ databases">
        <title>Phylogenetic, genomic, and biogeographic characterization of a novel and ubiquitous marine invertebrate-associated Rickettsiales parasite, Candidatus Marinoinvertebrata rohwerii, gen. nov., sp. nov.</title>
        <authorList>
            <person name="Klinges J.G."/>
            <person name="Rosales S.M."/>
            <person name="Mcminds R."/>
            <person name="Shaver E.C."/>
            <person name="Shantz A."/>
            <person name="Peters E.C."/>
            <person name="Burkepile D.E."/>
            <person name="Silliman B.R."/>
            <person name="Vega Thurber R.L."/>
        </authorList>
    </citation>
    <scope>NUCLEOTIDE SEQUENCE [LARGE SCALE GENOMIC DNA]</scope>
    <source>
        <strain evidence="12">a_cerv_44</strain>
    </source>
</reference>
<evidence type="ECO:0000256" key="7">
    <source>
        <dbReference type="ARBA" id="ARBA00030642"/>
    </source>
</evidence>
<evidence type="ECO:0000256" key="4">
    <source>
        <dbReference type="ARBA" id="ARBA00023110"/>
    </source>
</evidence>
<dbReference type="Pfam" id="PF00639">
    <property type="entry name" value="Rotamase"/>
    <property type="match status" value="1"/>
</dbReference>
<evidence type="ECO:0000256" key="5">
    <source>
        <dbReference type="ARBA" id="ARBA00023186"/>
    </source>
</evidence>
<evidence type="ECO:0000256" key="1">
    <source>
        <dbReference type="ARBA" id="ARBA00018370"/>
    </source>
</evidence>
<evidence type="ECO:0000256" key="8">
    <source>
        <dbReference type="ARBA" id="ARBA00031484"/>
    </source>
</evidence>
<dbReference type="AlphaFoldDB" id="A0A3R9YD78"/>
<keyword evidence="5" id="KW-0143">Chaperone</keyword>
<evidence type="ECO:0000256" key="3">
    <source>
        <dbReference type="ARBA" id="ARBA00022764"/>
    </source>
</evidence>
<dbReference type="PROSITE" id="PS50198">
    <property type="entry name" value="PPIC_PPIASE_2"/>
    <property type="match status" value="1"/>
</dbReference>
<dbReference type="RefSeq" id="WP_126044212.1">
    <property type="nucleotide sequence ID" value="NZ_RXFM01000004.1"/>
</dbReference>
<dbReference type="GO" id="GO:0003755">
    <property type="term" value="F:peptidyl-prolyl cis-trans isomerase activity"/>
    <property type="evidence" value="ECO:0007669"/>
    <property type="project" value="UniProtKB-KW"/>
</dbReference>
<evidence type="ECO:0000256" key="6">
    <source>
        <dbReference type="ARBA" id="ARBA00023235"/>
    </source>
</evidence>
<dbReference type="InterPro" id="IPR027304">
    <property type="entry name" value="Trigger_fact/SurA_dom_sf"/>
</dbReference>
<dbReference type="Gene3D" id="1.10.4030.10">
    <property type="entry name" value="Porin chaperone SurA, peptide-binding domain"/>
    <property type="match status" value="1"/>
</dbReference>
<dbReference type="InterPro" id="IPR046357">
    <property type="entry name" value="PPIase_dom_sf"/>
</dbReference>
<evidence type="ECO:0000259" key="10">
    <source>
        <dbReference type="PROSITE" id="PS50198"/>
    </source>
</evidence>
<protein>
    <recommendedName>
        <fullName evidence="1">Parvulin-like PPIase</fullName>
    </recommendedName>
    <alternativeName>
        <fullName evidence="7">Peptidyl-prolyl cis-trans isomerase plp</fullName>
    </alternativeName>
    <alternativeName>
        <fullName evidence="8">Rotamase plp</fullName>
    </alternativeName>
</protein>
<organism evidence="11 12">
    <name type="scientific">Candidatus Aquarickettsia rohweri</name>
    <dbReference type="NCBI Taxonomy" id="2602574"/>
    <lineage>
        <taxon>Bacteria</taxon>
        <taxon>Pseudomonadati</taxon>
        <taxon>Pseudomonadota</taxon>
        <taxon>Alphaproteobacteria</taxon>
        <taxon>Rickettsiales</taxon>
        <taxon>Candidatus Midichloriaceae</taxon>
        <taxon>Candidatus Aquarickettsia</taxon>
    </lineage>
</organism>
<keyword evidence="3" id="KW-0574">Periplasm</keyword>
<dbReference type="PANTHER" id="PTHR47637:SF1">
    <property type="entry name" value="CHAPERONE SURA"/>
    <property type="match status" value="1"/>
</dbReference>